<comment type="subcellular location">
    <subcellularLocation>
        <location evidence="1">Cell outer membrane</location>
        <topology evidence="1">Multi-pass membrane protein</topology>
    </subcellularLocation>
</comment>
<dbReference type="InterPro" id="IPR023614">
    <property type="entry name" value="Porin_dom_sf"/>
</dbReference>
<dbReference type="Proteomes" id="UP001589758">
    <property type="component" value="Unassembled WGS sequence"/>
</dbReference>
<dbReference type="SUPFAM" id="SSF56935">
    <property type="entry name" value="Porins"/>
    <property type="match status" value="1"/>
</dbReference>
<comment type="caution">
    <text evidence="6">The sequence shown here is derived from an EMBL/GenBank/DDBJ whole genome shotgun (WGS) entry which is preliminary data.</text>
</comment>
<dbReference type="CDD" id="cd00342">
    <property type="entry name" value="gram_neg_porins"/>
    <property type="match status" value="1"/>
</dbReference>
<keyword evidence="3 5" id="KW-0732">Signal</keyword>
<dbReference type="EMBL" id="JBHLXE010000070">
    <property type="protein sequence ID" value="MFC0179621.1"/>
    <property type="molecule type" value="Genomic_DNA"/>
</dbReference>
<name>A0ABV6CDI3_9GAMM</name>
<feature type="chain" id="PRO_5045533622" evidence="5">
    <location>
        <begin position="23"/>
        <end position="380"/>
    </location>
</feature>
<dbReference type="PRINTS" id="PR00182">
    <property type="entry name" value="ECOLNEIPORIN"/>
</dbReference>
<dbReference type="Pfam" id="PF00267">
    <property type="entry name" value="Porin_1"/>
    <property type="match status" value="1"/>
</dbReference>
<organism evidence="6 7">
    <name type="scientific">Thorsellia kenyensis</name>
    <dbReference type="NCBI Taxonomy" id="1549888"/>
    <lineage>
        <taxon>Bacteria</taxon>
        <taxon>Pseudomonadati</taxon>
        <taxon>Pseudomonadota</taxon>
        <taxon>Gammaproteobacteria</taxon>
        <taxon>Enterobacterales</taxon>
        <taxon>Thorselliaceae</taxon>
        <taxon>Thorsellia</taxon>
    </lineage>
</organism>
<dbReference type="InterPro" id="IPR050298">
    <property type="entry name" value="Gram-neg_bact_OMP"/>
</dbReference>
<keyword evidence="4" id="KW-0472">Membrane</keyword>
<protein>
    <submittedName>
        <fullName evidence="6">Porin</fullName>
    </submittedName>
</protein>
<dbReference type="PANTHER" id="PTHR34501">
    <property type="entry name" value="PROTEIN YDDL-RELATED"/>
    <property type="match status" value="1"/>
</dbReference>
<evidence type="ECO:0000256" key="2">
    <source>
        <dbReference type="ARBA" id="ARBA00007539"/>
    </source>
</evidence>
<dbReference type="InterPro" id="IPR001702">
    <property type="entry name" value="Porin_Gram-ve"/>
</dbReference>
<keyword evidence="7" id="KW-1185">Reference proteome</keyword>
<reference evidence="6 7" key="1">
    <citation type="submission" date="2024-09" db="EMBL/GenBank/DDBJ databases">
        <authorList>
            <person name="Sun Q."/>
            <person name="Mori K."/>
        </authorList>
    </citation>
    <scope>NUCLEOTIDE SEQUENCE [LARGE SCALE GENOMIC DNA]</scope>
    <source>
        <strain evidence="6 7">CCM 8545</strain>
    </source>
</reference>
<dbReference type="RefSeq" id="WP_385876725.1">
    <property type="nucleotide sequence ID" value="NZ_JBHLXE010000070.1"/>
</dbReference>
<gene>
    <name evidence="6" type="ORF">ACFFIT_05910</name>
</gene>
<dbReference type="InterPro" id="IPR033900">
    <property type="entry name" value="Gram_neg_porin_domain"/>
</dbReference>
<evidence type="ECO:0000256" key="3">
    <source>
        <dbReference type="ARBA" id="ARBA00022729"/>
    </source>
</evidence>
<dbReference type="PRINTS" id="PR00183">
    <property type="entry name" value="ECOLIPORIN"/>
</dbReference>
<dbReference type="InterPro" id="IPR001897">
    <property type="entry name" value="Porin_gammaproteobac"/>
</dbReference>
<evidence type="ECO:0000256" key="4">
    <source>
        <dbReference type="ARBA" id="ARBA00023136"/>
    </source>
</evidence>
<evidence type="ECO:0000256" key="1">
    <source>
        <dbReference type="ARBA" id="ARBA00004571"/>
    </source>
</evidence>
<evidence type="ECO:0000256" key="5">
    <source>
        <dbReference type="SAM" id="SignalP"/>
    </source>
</evidence>
<dbReference type="PANTHER" id="PTHR34501:SF2">
    <property type="entry name" value="OUTER MEMBRANE PORIN F-RELATED"/>
    <property type="match status" value="1"/>
</dbReference>
<accession>A0ABV6CDI3</accession>
<evidence type="ECO:0000313" key="6">
    <source>
        <dbReference type="EMBL" id="MFC0179621.1"/>
    </source>
</evidence>
<comment type="similarity">
    <text evidence="2">Belongs to the Gram-negative porin family.</text>
</comment>
<sequence>MFNRKILAVAITSLLVSSAANAAEIYNKDGNKIQLKGMVEAKYNFRDKKTPTAPNQSVDKHVNEDKTVARLGFIGETQINSQLTGYGIFEYQFAAGSAEEDETRLAYAGLKYANMGSLDFGRNYGVIRHIRDFTDQAAVFGGDGFGGDTDIFLTDRASSVATYTNHDFFETVKGLDFYLQYQAEDTSADAGKDLYKQHGNGFAIASTYHHDQSGLGLGATYAHSDRTSDQKAFGNNSSKNAEMWGIAANYDANNIYVGLSWAQSNNMLPVIGYNGLEEFAPKTRGFEAVANYHFDFGLTPSIAYNQLRARHLTSNGAGVDSPTNANLQKYVSIGAKYDFNKNMDMAAGYKINLVDKDAQFSQNAQIATDDQIEMRLTYTF</sequence>
<feature type="signal peptide" evidence="5">
    <location>
        <begin position="1"/>
        <end position="22"/>
    </location>
</feature>
<evidence type="ECO:0000313" key="7">
    <source>
        <dbReference type="Proteomes" id="UP001589758"/>
    </source>
</evidence>
<proteinExistence type="inferred from homology"/>
<dbReference type="Gene3D" id="2.40.160.10">
    <property type="entry name" value="Porin"/>
    <property type="match status" value="1"/>
</dbReference>